<proteinExistence type="predicted"/>
<dbReference type="Proteomes" id="UP000253728">
    <property type="component" value="Unassembled WGS sequence"/>
</dbReference>
<keyword evidence="1" id="KW-0012">Acyltransferase</keyword>
<dbReference type="AlphaFoldDB" id="A0A336N9P3"/>
<evidence type="ECO:0000313" key="1">
    <source>
        <dbReference type="EMBL" id="SSZ29672.1"/>
    </source>
</evidence>
<sequence length="84" mass="9371">MGAIVNMALFVNGKVPVNLNYTLSEQSMALALKKANIQQVITSEKFLTKLSGKGFDYQALLADKAVMMEELGKAVSKHKKRWHF</sequence>
<protein>
    <submittedName>
        <fullName evidence="1">2-acyl-glycerophospho-ethanolamine acyltransferase</fullName>
    </submittedName>
</protein>
<name>A0A336N9P3_AGGAP</name>
<keyword evidence="1" id="KW-0808">Transferase</keyword>
<gene>
    <name evidence="1" type="ORF">NCTC5908_01478</name>
</gene>
<evidence type="ECO:0000313" key="2">
    <source>
        <dbReference type="Proteomes" id="UP000253728"/>
    </source>
</evidence>
<reference evidence="1 2" key="1">
    <citation type="submission" date="2018-06" db="EMBL/GenBank/DDBJ databases">
        <authorList>
            <consortium name="Pathogen Informatics"/>
            <person name="Doyle S."/>
        </authorList>
    </citation>
    <scope>NUCLEOTIDE SEQUENCE [LARGE SCALE GENOMIC DNA]</scope>
    <source>
        <strain evidence="1 2">NCTC5908</strain>
    </source>
</reference>
<accession>A0A336N9P3</accession>
<dbReference type="GO" id="GO:0016746">
    <property type="term" value="F:acyltransferase activity"/>
    <property type="evidence" value="ECO:0007669"/>
    <property type="project" value="UniProtKB-KW"/>
</dbReference>
<dbReference type="EMBL" id="UFSP01000002">
    <property type="protein sequence ID" value="SSZ29672.1"/>
    <property type="molecule type" value="Genomic_DNA"/>
</dbReference>
<organism evidence="1 2">
    <name type="scientific">Aggregatibacter aphrophilus</name>
    <name type="common">Haemophilus aphrophilus</name>
    <dbReference type="NCBI Taxonomy" id="732"/>
    <lineage>
        <taxon>Bacteria</taxon>
        <taxon>Pseudomonadati</taxon>
        <taxon>Pseudomonadota</taxon>
        <taxon>Gammaproteobacteria</taxon>
        <taxon>Pasteurellales</taxon>
        <taxon>Pasteurellaceae</taxon>
        <taxon>Aggregatibacter</taxon>
    </lineage>
</organism>